<evidence type="ECO:0000313" key="2">
    <source>
        <dbReference type="Proteomes" id="UP000183114"/>
    </source>
</evidence>
<name>A0A1H4ZG06_9PSED</name>
<reference evidence="1 2" key="1">
    <citation type="submission" date="2016-10" db="EMBL/GenBank/DDBJ databases">
        <authorList>
            <person name="de Groot N.N."/>
        </authorList>
    </citation>
    <scope>NUCLEOTIDE SEQUENCE [LARGE SCALE GENOMIC DNA]</scope>
    <source>
        <strain evidence="1 2">BS3655</strain>
    </source>
</reference>
<gene>
    <name evidence="1" type="ORF">SAMN04490185_3178</name>
</gene>
<dbReference type="Proteomes" id="UP000183114">
    <property type="component" value="Unassembled WGS sequence"/>
</dbReference>
<proteinExistence type="predicted"/>
<organism evidence="1 2">
    <name type="scientific">Pseudomonas frederiksbergensis</name>
    <dbReference type="NCBI Taxonomy" id="104087"/>
    <lineage>
        <taxon>Bacteria</taxon>
        <taxon>Pseudomonadati</taxon>
        <taxon>Pseudomonadota</taxon>
        <taxon>Gammaproteobacteria</taxon>
        <taxon>Pseudomonadales</taxon>
        <taxon>Pseudomonadaceae</taxon>
        <taxon>Pseudomonas</taxon>
    </lineage>
</organism>
<dbReference type="RefSeq" id="WP_268877135.1">
    <property type="nucleotide sequence ID" value="NZ_FNTF01000002.1"/>
</dbReference>
<protein>
    <submittedName>
        <fullName evidence="1">Uncharacterized protein</fullName>
    </submittedName>
</protein>
<sequence length="43" mass="5197">MAEKLEQEQEPTEEVFRLYCRSAVITYRNLNCHYYILRVNGES</sequence>
<evidence type="ECO:0000313" key="1">
    <source>
        <dbReference type="EMBL" id="SED28558.1"/>
    </source>
</evidence>
<dbReference type="AlphaFoldDB" id="A0A1H4ZG06"/>
<dbReference type="EMBL" id="FNTF01000002">
    <property type="protein sequence ID" value="SED28558.1"/>
    <property type="molecule type" value="Genomic_DNA"/>
</dbReference>
<accession>A0A1H4ZG06</accession>